<organism evidence="3">
    <name type="scientific">marine metagenome</name>
    <dbReference type="NCBI Taxonomy" id="408172"/>
    <lineage>
        <taxon>unclassified sequences</taxon>
        <taxon>metagenomes</taxon>
        <taxon>ecological metagenomes</taxon>
    </lineage>
</organism>
<dbReference type="InterPro" id="IPR013974">
    <property type="entry name" value="SAF"/>
</dbReference>
<dbReference type="InterPro" id="IPR044144">
    <property type="entry name" value="SAF_UxaA/GarD"/>
</dbReference>
<dbReference type="PANTHER" id="PTHR30536">
    <property type="entry name" value="ALTRONATE/GALACTARATE DEHYDRATASE"/>
    <property type="match status" value="1"/>
</dbReference>
<dbReference type="GO" id="GO:0016829">
    <property type="term" value="F:lyase activity"/>
    <property type="evidence" value="ECO:0007669"/>
    <property type="project" value="UniProtKB-KW"/>
</dbReference>
<evidence type="ECO:0000259" key="2">
    <source>
        <dbReference type="SMART" id="SM00858"/>
    </source>
</evidence>
<dbReference type="GO" id="GO:0019698">
    <property type="term" value="P:D-galacturonate catabolic process"/>
    <property type="evidence" value="ECO:0007669"/>
    <property type="project" value="TreeGrafter"/>
</dbReference>
<dbReference type="EMBL" id="UINC01130475">
    <property type="protein sequence ID" value="SVD11567.1"/>
    <property type="molecule type" value="Genomic_DNA"/>
</dbReference>
<evidence type="ECO:0000313" key="3">
    <source>
        <dbReference type="EMBL" id="SVD11567.1"/>
    </source>
</evidence>
<reference evidence="3" key="1">
    <citation type="submission" date="2018-05" db="EMBL/GenBank/DDBJ databases">
        <authorList>
            <person name="Lanie J.A."/>
            <person name="Ng W.-L."/>
            <person name="Kazmierczak K.M."/>
            <person name="Andrzejewski T.M."/>
            <person name="Davidsen T.M."/>
            <person name="Wayne K.J."/>
            <person name="Tettelin H."/>
            <person name="Glass J.I."/>
            <person name="Rusch D."/>
            <person name="Podicherti R."/>
            <person name="Tsui H.-C.T."/>
            <person name="Winkler M.E."/>
        </authorList>
    </citation>
    <scope>NUCLEOTIDE SEQUENCE</scope>
</reference>
<evidence type="ECO:0000256" key="1">
    <source>
        <dbReference type="ARBA" id="ARBA00023239"/>
    </source>
</evidence>
<dbReference type="CDD" id="cd11613">
    <property type="entry name" value="SAF_AH_GD"/>
    <property type="match status" value="1"/>
</dbReference>
<dbReference type="Pfam" id="PF08666">
    <property type="entry name" value="SAF"/>
    <property type="match status" value="1"/>
</dbReference>
<sequence length="139" mass="15210">MPMSSIELDSVVLRLREGDHVGVLKKSIKAGTELVDSDGTMTAPVTIPAGHKIALQPVANGEPVRKYGQIIGFAEGNIKPGEHVHSHNLVCKAYEREHSFCVDYEPSDFYPENECRTFKGFGRPGGRVGTRNYIAVISN</sequence>
<dbReference type="AlphaFoldDB" id="A0A382SQT4"/>
<dbReference type="Gene3D" id="2.30.130.110">
    <property type="match status" value="1"/>
</dbReference>
<proteinExistence type="predicted"/>
<name>A0A382SQT4_9ZZZZ</name>
<dbReference type="PANTHER" id="PTHR30536:SF5">
    <property type="entry name" value="ALTRONATE DEHYDRATASE"/>
    <property type="match status" value="1"/>
</dbReference>
<protein>
    <recommendedName>
        <fullName evidence="2">SAF domain-containing protein</fullName>
    </recommendedName>
</protein>
<dbReference type="InterPro" id="IPR052172">
    <property type="entry name" value="UxaA_altronate/galactarate_dh"/>
</dbReference>
<accession>A0A382SQT4</accession>
<dbReference type="SMART" id="SM00858">
    <property type="entry name" value="SAF"/>
    <property type="match status" value="1"/>
</dbReference>
<gene>
    <name evidence="3" type="ORF">METZ01_LOCUS364421</name>
</gene>
<feature type="domain" description="SAF" evidence="2">
    <location>
        <begin position="19"/>
        <end position="90"/>
    </location>
</feature>
<keyword evidence="1" id="KW-0456">Lyase</keyword>
<feature type="non-terminal residue" evidence="3">
    <location>
        <position position="139"/>
    </location>
</feature>